<dbReference type="AlphaFoldDB" id="A0AAV9UPT2"/>
<proteinExistence type="predicted"/>
<accession>A0AAV9UPT2</accession>
<evidence type="ECO:0008006" key="5">
    <source>
        <dbReference type="Google" id="ProtNLM"/>
    </source>
</evidence>
<organism evidence="3 4">
    <name type="scientific">Orbilia blumenaviensis</name>
    <dbReference type="NCBI Taxonomy" id="1796055"/>
    <lineage>
        <taxon>Eukaryota</taxon>
        <taxon>Fungi</taxon>
        <taxon>Dikarya</taxon>
        <taxon>Ascomycota</taxon>
        <taxon>Pezizomycotina</taxon>
        <taxon>Orbiliomycetes</taxon>
        <taxon>Orbiliales</taxon>
        <taxon>Orbiliaceae</taxon>
        <taxon>Orbilia</taxon>
    </lineage>
</organism>
<feature type="transmembrane region" description="Helical" evidence="2">
    <location>
        <begin position="297"/>
        <end position="317"/>
    </location>
</feature>
<reference evidence="3 4" key="1">
    <citation type="submission" date="2019-10" db="EMBL/GenBank/DDBJ databases">
        <authorList>
            <person name="Palmer J.M."/>
        </authorList>
    </citation>
    <scope>NUCLEOTIDE SEQUENCE [LARGE SCALE GENOMIC DNA]</scope>
    <source>
        <strain evidence="3 4">TWF730</strain>
    </source>
</reference>
<feature type="transmembrane region" description="Helical" evidence="2">
    <location>
        <begin position="188"/>
        <end position="208"/>
    </location>
</feature>
<dbReference type="Proteomes" id="UP001373714">
    <property type="component" value="Unassembled WGS sequence"/>
</dbReference>
<keyword evidence="2" id="KW-1133">Transmembrane helix</keyword>
<name>A0AAV9UPT2_9PEZI</name>
<feature type="transmembrane region" description="Helical" evidence="2">
    <location>
        <begin position="329"/>
        <end position="347"/>
    </location>
</feature>
<evidence type="ECO:0000313" key="4">
    <source>
        <dbReference type="Proteomes" id="UP001373714"/>
    </source>
</evidence>
<evidence type="ECO:0000256" key="1">
    <source>
        <dbReference type="SAM" id="MobiDB-lite"/>
    </source>
</evidence>
<sequence length="348" mass="37607">MSSHPPAEPKSPLSLQMHAAPDIPQLRKTSPPPPRDSITASSICEPVSDTESRARARFRSKSPTLTRNNTCQTPATLTAKNSNGFLSPPSTGWRSFSRSPSPLGLIPIHQTFRQLVHRHEVPRKVLHVSIGFLVLHLYKTGVQPANLTPGIGYALVPIVSADILRFVSPSFNWLYIRVLGALMRESEFSGWNGVIWYMIGTWTVLAVFPKDIATLSILLLSWCDTAASTFGRLFGRYTPQIRKGKSFAGSLAAFVVGSAATAYFYGKLVPDAPIWADDPIPAVSYIGQLRLPVVGEVGGSIALGIVSVVTGLIGSVSELTDVWGLDDNVVIPVLSAAGIWGFFRVFAA</sequence>
<dbReference type="PANTHER" id="PTHR31303:SF1">
    <property type="entry name" value="CTP-DEPENDENT DIACYLGLYCEROL KINASE 1"/>
    <property type="match status" value="1"/>
</dbReference>
<dbReference type="PANTHER" id="PTHR31303">
    <property type="entry name" value="CTP-DEPENDENT DIACYLGLYCEROL KINASE 1"/>
    <property type="match status" value="1"/>
</dbReference>
<gene>
    <name evidence="3" type="ORF">TWF730_010791</name>
</gene>
<evidence type="ECO:0000256" key="2">
    <source>
        <dbReference type="SAM" id="Phobius"/>
    </source>
</evidence>
<keyword evidence="2" id="KW-0472">Membrane</keyword>
<dbReference type="GO" id="GO:0005789">
    <property type="term" value="C:endoplasmic reticulum membrane"/>
    <property type="evidence" value="ECO:0007669"/>
    <property type="project" value="TreeGrafter"/>
</dbReference>
<feature type="transmembrane region" description="Helical" evidence="2">
    <location>
        <begin position="214"/>
        <end position="235"/>
    </location>
</feature>
<feature type="compositionally biased region" description="Polar residues" evidence="1">
    <location>
        <begin position="61"/>
        <end position="84"/>
    </location>
</feature>
<protein>
    <recommendedName>
        <fullName evidence="5">Phosphatidate cytidylyltransferase</fullName>
    </recommendedName>
</protein>
<keyword evidence="2" id="KW-0812">Transmembrane</keyword>
<feature type="transmembrane region" description="Helical" evidence="2">
    <location>
        <begin position="150"/>
        <end position="167"/>
    </location>
</feature>
<keyword evidence="4" id="KW-1185">Reference proteome</keyword>
<feature type="transmembrane region" description="Helical" evidence="2">
    <location>
        <begin position="247"/>
        <end position="265"/>
    </location>
</feature>
<comment type="caution">
    <text evidence="3">The sequence shown here is derived from an EMBL/GenBank/DDBJ whole genome shotgun (WGS) entry which is preliminary data.</text>
</comment>
<dbReference type="GO" id="GO:0004143">
    <property type="term" value="F:ATP-dependent diacylglycerol kinase activity"/>
    <property type="evidence" value="ECO:0007669"/>
    <property type="project" value="InterPro"/>
</dbReference>
<dbReference type="InterPro" id="IPR037997">
    <property type="entry name" value="Dgk1-like"/>
</dbReference>
<evidence type="ECO:0000313" key="3">
    <source>
        <dbReference type="EMBL" id="KAK6343191.1"/>
    </source>
</evidence>
<dbReference type="GO" id="GO:0006654">
    <property type="term" value="P:phosphatidic acid biosynthetic process"/>
    <property type="evidence" value="ECO:0007669"/>
    <property type="project" value="TreeGrafter"/>
</dbReference>
<dbReference type="EMBL" id="JAVHNS010000009">
    <property type="protein sequence ID" value="KAK6343191.1"/>
    <property type="molecule type" value="Genomic_DNA"/>
</dbReference>
<feature type="region of interest" description="Disordered" evidence="1">
    <location>
        <begin position="1"/>
        <end position="84"/>
    </location>
</feature>